<name>A0A5C1QLR5_9SPIO</name>
<keyword evidence="1" id="KW-0732">Signal</keyword>
<dbReference type="AlphaFoldDB" id="A0A5C1QLR5"/>
<gene>
    <name evidence="3" type="ORF">EXM22_05635</name>
</gene>
<accession>A0A5C1QLR5</accession>
<protein>
    <submittedName>
        <fullName evidence="3">PEGA domain-containing protein</fullName>
    </submittedName>
</protein>
<dbReference type="OrthoDB" id="5483179at2"/>
<dbReference type="RefSeq" id="WP_149485574.1">
    <property type="nucleotide sequence ID" value="NZ_CP036150.1"/>
</dbReference>
<dbReference type="Proteomes" id="UP000324209">
    <property type="component" value="Chromosome"/>
</dbReference>
<evidence type="ECO:0000259" key="2">
    <source>
        <dbReference type="Pfam" id="PF08308"/>
    </source>
</evidence>
<sequence>MKKTVNFLLLMLFLPTILFSQSKAQPVVQIQMRKILEYERPARLIEEDKKNSESFQFVSGLEIVTDVEYMRVFLFDDEVGRTPYENNRVQNGSLRIKLKKTGYEDLTLWVTVRENYRTTVTVSYIQSAESESLSVRNGNDDRSKQLFKIINPEDPGYYRQLYYMNPFDFLNHKLAVMAYEDSKEIMILNPDLSVAEGAQFSWDGLDGKDQPVLDGEYLLKLTSDDERNSFSVGIDREYSRRSSNYFSGFTGLALVPFARTLFQGDFQFGSTISLDKEEIGDSLYNLPFSFFIRTSPLKRWEAAFEAETAFVTEDNQPYLTLNSSQKVYIYGSYPFQVSLGMRGTYRSRINNLSDSVSSSFIKNPSGGSFYIPFQYRKQNWDFFVSPEIMFTLKSISDDVSQNENDILTVLRWGISYTPDLLFSVGISSALYLPSINGSKPVMQAGLEGTYYIKNTPMYLNIYSIMQKVNEGDRGRSMGLNLGFLL</sequence>
<evidence type="ECO:0000313" key="4">
    <source>
        <dbReference type="Proteomes" id="UP000324209"/>
    </source>
</evidence>
<dbReference type="EMBL" id="CP036150">
    <property type="protein sequence ID" value="QEN07494.1"/>
    <property type="molecule type" value="Genomic_DNA"/>
</dbReference>
<feature type="domain" description="PEGA" evidence="2">
    <location>
        <begin position="60"/>
        <end position="122"/>
    </location>
</feature>
<feature type="signal peptide" evidence="1">
    <location>
        <begin position="1"/>
        <end position="24"/>
    </location>
</feature>
<evidence type="ECO:0000256" key="1">
    <source>
        <dbReference type="SAM" id="SignalP"/>
    </source>
</evidence>
<reference evidence="3 4" key="1">
    <citation type="submission" date="2019-02" db="EMBL/GenBank/DDBJ databases">
        <title>Complete Genome Sequence and Methylome Analysis of free living Spirochaetas.</title>
        <authorList>
            <person name="Fomenkov A."/>
            <person name="Dubinina G."/>
            <person name="Leshcheva N."/>
            <person name="Mikheeva N."/>
            <person name="Grabovich M."/>
            <person name="Vincze T."/>
            <person name="Roberts R.J."/>
        </authorList>
    </citation>
    <scope>NUCLEOTIDE SEQUENCE [LARGE SCALE GENOMIC DNA]</scope>
    <source>
        <strain evidence="3 4">K2</strain>
    </source>
</reference>
<feature type="chain" id="PRO_5022815457" evidence="1">
    <location>
        <begin position="25"/>
        <end position="485"/>
    </location>
</feature>
<evidence type="ECO:0000313" key="3">
    <source>
        <dbReference type="EMBL" id="QEN07494.1"/>
    </source>
</evidence>
<proteinExistence type="predicted"/>
<organism evidence="3 4">
    <name type="scientific">Oceanispirochaeta crateris</name>
    <dbReference type="NCBI Taxonomy" id="2518645"/>
    <lineage>
        <taxon>Bacteria</taxon>
        <taxon>Pseudomonadati</taxon>
        <taxon>Spirochaetota</taxon>
        <taxon>Spirochaetia</taxon>
        <taxon>Spirochaetales</taxon>
        <taxon>Spirochaetaceae</taxon>
        <taxon>Oceanispirochaeta</taxon>
    </lineage>
</organism>
<dbReference type="KEGG" id="ock:EXM22_05635"/>
<keyword evidence="4" id="KW-1185">Reference proteome</keyword>
<dbReference type="InterPro" id="IPR013229">
    <property type="entry name" value="PEGA"/>
</dbReference>
<dbReference type="Pfam" id="PF08308">
    <property type="entry name" value="PEGA"/>
    <property type="match status" value="1"/>
</dbReference>